<keyword evidence="6" id="KW-0732">Signal</keyword>
<evidence type="ECO:0000256" key="6">
    <source>
        <dbReference type="ARBA" id="ARBA00022729"/>
    </source>
</evidence>
<dbReference type="Proteomes" id="UP000308365">
    <property type="component" value="Unassembled WGS sequence"/>
</dbReference>
<organism evidence="18 19">
    <name type="scientific">Monodon monoceros</name>
    <name type="common">Narwhal</name>
    <name type="synonym">Ceratodon monodon</name>
    <dbReference type="NCBI Taxonomy" id="40151"/>
    <lineage>
        <taxon>Eukaryota</taxon>
        <taxon>Metazoa</taxon>
        <taxon>Chordata</taxon>
        <taxon>Craniata</taxon>
        <taxon>Vertebrata</taxon>
        <taxon>Euteleostomi</taxon>
        <taxon>Mammalia</taxon>
        <taxon>Eutheria</taxon>
        <taxon>Laurasiatheria</taxon>
        <taxon>Artiodactyla</taxon>
        <taxon>Whippomorpha</taxon>
        <taxon>Cetacea</taxon>
        <taxon>Odontoceti</taxon>
        <taxon>Monodontidae</taxon>
        <taxon>Monodon</taxon>
    </lineage>
</organism>
<dbReference type="PANTHER" id="PTHR24365">
    <property type="entry name" value="TOLL-LIKE RECEPTOR"/>
    <property type="match status" value="1"/>
</dbReference>
<dbReference type="GO" id="GO:0038023">
    <property type="term" value="F:signaling receptor activity"/>
    <property type="evidence" value="ECO:0007669"/>
    <property type="project" value="TreeGrafter"/>
</dbReference>
<dbReference type="SMART" id="SM00364">
    <property type="entry name" value="LRR_BAC"/>
    <property type="match status" value="3"/>
</dbReference>
<keyword evidence="7" id="KW-0677">Repeat</keyword>
<keyword evidence="3" id="KW-0399">Innate immunity</keyword>
<comment type="similarity">
    <text evidence="2">Belongs to the Toll-like receptor family.</text>
</comment>
<name>A0A4U1EZ81_MONMO</name>
<comment type="caution">
    <text evidence="18">The sequence shown here is derived from an EMBL/GenBank/DDBJ whole genome shotgun (WGS) entry which is preliminary data.</text>
</comment>
<evidence type="ECO:0000256" key="13">
    <source>
        <dbReference type="ARBA" id="ARBA00071618"/>
    </source>
</evidence>
<reference evidence="19" key="1">
    <citation type="journal article" date="2019" name="IScience">
        <title>Narwhal Genome Reveals Long-Term Low Genetic Diversity despite Current Large Abundance Size.</title>
        <authorList>
            <person name="Westbury M.V."/>
            <person name="Petersen B."/>
            <person name="Garde E."/>
            <person name="Heide-Jorgensen M.P."/>
            <person name="Lorenzen E.D."/>
        </authorList>
    </citation>
    <scope>NUCLEOTIDE SEQUENCE [LARGE SCALE GENOMIC DNA]</scope>
</reference>
<gene>
    <name evidence="18" type="ORF">EI555_012520</name>
</gene>
<evidence type="ECO:0000256" key="12">
    <source>
        <dbReference type="ARBA" id="ARBA00023198"/>
    </source>
</evidence>
<dbReference type="GO" id="GO:0045087">
    <property type="term" value="P:innate immune response"/>
    <property type="evidence" value="ECO:0007669"/>
    <property type="project" value="UniProtKB-KW"/>
</dbReference>
<dbReference type="InterPro" id="IPR000483">
    <property type="entry name" value="Cys-rich_flank_reg_C"/>
</dbReference>
<keyword evidence="5 15" id="KW-0812">Transmembrane</keyword>
<keyword evidence="12" id="KW-0395">Inflammatory response</keyword>
<feature type="domain" description="LRRCT" evidence="17">
    <location>
        <begin position="559"/>
        <end position="612"/>
    </location>
</feature>
<dbReference type="GO" id="GO:0006954">
    <property type="term" value="P:inflammatory response"/>
    <property type="evidence" value="ECO:0007669"/>
    <property type="project" value="UniProtKB-KW"/>
</dbReference>
<evidence type="ECO:0000256" key="11">
    <source>
        <dbReference type="ARBA" id="ARBA00023180"/>
    </source>
</evidence>
<evidence type="ECO:0000256" key="8">
    <source>
        <dbReference type="ARBA" id="ARBA00022859"/>
    </source>
</evidence>
<dbReference type="Pfam" id="PF13855">
    <property type="entry name" value="LRR_8"/>
    <property type="match status" value="1"/>
</dbReference>
<dbReference type="GO" id="GO:0007165">
    <property type="term" value="P:signal transduction"/>
    <property type="evidence" value="ECO:0007669"/>
    <property type="project" value="TreeGrafter"/>
</dbReference>
<evidence type="ECO:0000256" key="14">
    <source>
        <dbReference type="SAM" id="MobiDB-lite"/>
    </source>
</evidence>
<feature type="domain" description="LRRNT" evidence="16">
    <location>
        <begin position="399"/>
        <end position="433"/>
    </location>
</feature>
<keyword evidence="10 15" id="KW-0472">Membrane</keyword>
<evidence type="ECO:0000256" key="2">
    <source>
        <dbReference type="ARBA" id="ARBA00009634"/>
    </source>
</evidence>
<comment type="subcellular location">
    <subcellularLocation>
        <location evidence="1">Membrane</location>
        <topology evidence="1">Single-pass type I membrane protein</topology>
    </subcellularLocation>
</comment>
<evidence type="ECO:0000259" key="16">
    <source>
        <dbReference type="SMART" id="SM00013"/>
    </source>
</evidence>
<proteinExistence type="inferred from homology"/>
<evidence type="ECO:0000256" key="7">
    <source>
        <dbReference type="ARBA" id="ARBA00022737"/>
    </source>
</evidence>
<dbReference type="PROSITE" id="PS51450">
    <property type="entry name" value="LRR"/>
    <property type="match status" value="1"/>
</dbReference>
<evidence type="ECO:0000256" key="3">
    <source>
        <dbReference type="ARBA" id="ARBA00022588"/>
    </source>
</evidence>
<evidence type="ECO:0000256" key="4">
    <source>
        <dbReference type="ARBA" id="ARBA00022614"/>
    </source>
</evidence>
<dbReference type="AlphaFoldDB" id="A0A4U1EZ81"/>
<dbReference type="FunFam" id="3.80.10.10:FF:000382">
    <property type="entry name" value="Leucine rich repeats and transmembrane domains 1"/>
    <property type="match status" value="1"/>
</dbReference>
<dbReference type="SMART" id="SM00369">
    <property type="entry name" value="LRR_TYP"/>
    <property type="match status" value="4"/>
</dbReference>
<dbReference type="GO" id="GO:0005886">
    <property type="term" value="C:plasma membrane"/>
    <property type="evidence" value="ECO:0007669"/>
    <property type="project" value="TreeGrafter"/>
</dbReference>
<evidence type="ECO:0000313" key="19">
    <source>
        <dbReference type="Proteomes" id="UP000308365"/>
    </source>
</evidence>
<dbReference type="SUPFAM" id="SSF52058">
    <property type="entry name" value="L domain-like"/>
    <property type="match status" value="1"/>
</dbReference>
<dbReference type="InterPro" id="IPR000372">
    <property type="entry name" value="LRRNT"/>
</dbReference>
<dbReference type="InterPro" id="IPR032675">
    <property type="entry name" value="LRR_dom_sf"/>
</dbReference>
<keyword evidence="9 15" id="KW-1133">Transmembrane helix</keyword>
<evidence type="ECO:0000256" key="10">
    <source>
        <dbReference type="ARBA" id="ARBA00023136"/>
    </source>
</evidence>
<dbReference type="InterPro" id="IPR003591">
    <property type="entry name" value="Leu-rich_rpt_typical-subtyp"/>
</dbReference>
<feature type="compositionally biased region" description="Basic and acidic residues" evidence="14">
    <location>
        <begin position="637"/>
        <end position="648"/>
    </location>
</feature>
<evidence type="ECO:0000313" key="18">
    <source>
        <dbReference type="EMBL" id="TKC42189.1"/>
    </source>
</evidence>
<evidence type="ECO:0000256" key="15">
    <source>
        <dbReference type="SAM" id="Phobius"/>
    </source>
</evidence>
<keyword evidence="4" id="KW-0433">Leucine-rich repeat</keyword>
<accession>A0A4U1EZ81</accession>
<dbReference type="EMBL" id="RWIC01000568">
    <property type="protein sequence ID" value="TKC42189.1"/>
    <property type="molecule type" value="Genomic_DNA"/>
</dbReference>
<keyword evidence="11" id="KW-0325">Glycoprotein</keyword>
<evidence type="ECO:0000256" key="5">
    <source>
        <dbReference type="ARBA" id="ARBA00022692"/>
    </source>
</evidence>
<dbReference type="SMART" id="SM00013">
    <property type="entry name" value="LRRNT"/>
    <property type="match status" value="1"/>
</dbReference>
<keyword evidence="8" id="KW-0391">Immunity</keyword>
<protein>
    <recommendedName>
        <fullName evidence="13">Leucine-rich repeat and transmembrane domain-containing protein 1</fullName>
    </recommendedName>
</protein>
<evidence type="ECO:0000256" key="9">
    <source>
        <dbReference type="ARBA" id="ARBA00022989"/>
    </source>
</evidence>
<feature type="transmembrane region" description="Helical" evidence="15">
    <location>
        <begin position="664"/>
        <end position="688"/>
    </location>
</feature>
<dbReference type="PANTHER" id="PTHR24365:SF541">
    <property type="entry name" value="PROTEIN TOLL-RELATED"/>
    <property type="match status" value="1"/>
</dbReference>
<sequence>MQDFVENTIFYFSEHPLHTHKWSSELSLNSHLETLGCPKEILWQEETTLPLTTKETVIMTQELLTALNQTAAPRPLQWFRNLILQTQLCKLHYKATSAAQLEQSSLHPTSEVGKWQLELGDRKERLGDTDNNGLVTLNPQKAQQLLPSKVLCLFRTPRFNESFMEKMFLEDFQKLKNILSLISFLTTTGSVQPGGENPTLMDKWIPVNLPEEVCVRNRRLLISVGQLGKLRHRDSIPLFLERAKLEGKDIDLAVERVQKRHDENMMQTLIVSLLLIPLTRFISSGWTYTQKDIPDFNGCHGDGGHRLTEAATVHHHHEQIAAWDLLDDKGPVGTRGREIIKGGPVVNPQINLKANSLETSFKQMQAEPVYTETEMKTMNQPSELLLLSSMIFLLPVVCGCPERCRCHSPSNFVDCSRQGLAEVPSDLPPQTLTLHLQDNQIRQLPASAFKSVPQLTTLNLYNNSLSNLTSGVFHGLQHLRVLNLTQNSLHSLESRLFHSLPQLRELDLSSNNISHLPTSLGEPWENLAVFAIQQNQLQQLDRALLESMPRVRHLFLKDNLWKCNCHLLSLKLWLETFIYKGGITDSIICASPDTWKGKDLLKIPHELYQPCPFPSPDLESSQVQQLGAAHRAVPRPPESHSSGERDHWECEIKPKPRPANLRHAVATIIITGVVCGIVCLMMLAAAIYGCTYAAITAQYHAGRLAQINEPEKTEGKELFDSSMA</sequence>
<dbReference type="SMART" id="SM00082">
    <property type="entry name" value="LRRCT"/>
    <property type="match status" value="1"/>
</dbReference>
<dbReference type="InterPro" id="IPR001611">
    <property type="entry name" value="Leu-rich_rpt"/>
</dbReference>
<dbReference type="FunFam" id="3.80.10.10:FF:000503">
    <property type="entry name" value="Leucine rich repeats and transmembrane domains 1"/>
    <property type="match status" value="1"/>
</dbReference>
<evidence type="ECO:0000256" key="1">
    <source>
        <dbReference type="ARBA" id="ARBA00004479"/>
    </source>
</evidence>
<feature type="region of interest" description="Disordered" evidence="14">
    <location>
        <begin position="625"/>
        <end position="648"/>
    </location>
</feature>
<evidence type="ECO:0000259" key="17">
    <source>
        <dbReference type="SMART" id="SM00082"/>
    </source>
</evidence>
<dbReference type="Gene3D" id="3.80.10.10">
    <property type="entry name" value="Ribonuclease Inhibitor"/>
    <property type="match status" value="2"/>
</dbReference>